<dbReference type="EMBL" id="BAAARY010000007">
    <property type="protein sequence ID" value="GAA2521515.1"/>
    <property type="molecule type" value="Genomic_DNA"/>
</dbReference>
<feature type="signal peptide" evidence="1">
    <location>
        <begin position="1"/>
        <end position="26"/>
    </location>
</feature>
<evidence type="ECO:0000313" key="3">
    <source>
        <dbReference type="Proteomes" id="UP001499978"/>
    </source>
</evidence>
<comment type="caution">
    <text evidence="2">The sequence shown here is derived from an EMBL/GenBank/DDBJ whole genome shotgun (WGS) entry which is preliminary data.</text>
</comment>
<accession>A0ABP6ARQ3</accession>
<feature type="chain" id="PRO_5045863987" evidence="1">
    <location>
        <begin position="27"/>
        <end position="66"/>
    </location>
</feature>
<sequence length="66" mass="6694">MFLTRRRLVATSALSVAVAAAGGVGAAPRPVHARTGRRVDPLRADPFTLGVASGEPTAVASESADH</sequence>
<gene>
    <name evidence="2" type="ORF">GCM10010201_19270</name>
</gene>
<protein>
    <submittedName>
        <fullName evidence="2">Uncharacterized protein</fullName>
    </submittedName>
</protein>
<reference evidence="3" key="1">
    <citation type="journal article" date="2019" name="Int. J. Syst. Evol. Microbiol.">
        <title>The Global Catalogue of Microorganisms (GCM) 10K type strain sequencing project: providing services to taxonomists for standard genome sequencing and annotation.</title>
        <authorList>
            <consortium name="The Broad Institute Genomics Platform"/>
            <consortium name="The Broad Institute Genome Sequencing Center for Infectious Disease"/>
            <person name="Wu L."/>
            <person name="Ma J."/>
        </authorList>
    </citation>
    <scope>NUCLEOTIDE SEQUENCE [LARGE SCALE GENOMIC DNA]</scope>
    <source>
        <strain evidence="3">JCM 3367</strain>
    </source>
</reference>
<organism evidence="2 3">
    <name type="scientific">Pilimelia columellifera subsp. columellifera</name>
    <dbReference type="NCBI Taxonomy" id="706583"/>
    <lineage>
        <taxon>Bacteria</taxon>
        <taxon>Bacillati</taxon>
        <taxon>Actinomycetota</taxon>
        <taxon>Actinomycetes</taxon>
        <taxon>Micromonosporales</taxon>
        <taxon>Micromonosporaceae</taxon>
        <taxon>Pilimelia</taxon>
    </lineage>
</organism>
<keyword evidence="3" id="KW-1185">Reference proteome</keyword>
<dbReference type="Proteomes" id="UP001499978">
    <property type="component" value="Unassembled WGS sequence"/>
</dbReference>
<evidence type="ECO:0000313" key="2">
    <source>
        <dbReference type="EMBL" id="GAA2521515.1"/>
    </source>
</evidence>
<proteinExistence type="predicted"/>
<evidence type="ECO:0000256" key="1">
    <source>
        <dbReference type="SAM" id="SignalP"/>
    </source>
</evidence>
<dbReference type="RefSeq" id="WP_344171413.1">
    <property type="nucleotide sequence ID" value="NZ_BAAARY010000007.1"/>
</dbReference>
<name>A0ABP6ARQ3_9ACTN</name>
<dbReference type="PROSITE" id="PS51318">
    <property type="entry name" value="TAT"/>
    <property type="match status" value="1"/>
</dbReference>
<dbReference type="InterPro" id="IPR006311">
    <property type="entry name" value="TAT_signal"/>
</dbReference>
<keyword evidence="1" id="KW-0732">Signal</keyword>